<keyword evidence="3" id="KW-1185">Reference proteome</keyword>
<reference evidence="2 3" key="1">
    <citation type="submission" date="2019-05" db="EMBL/GenBank/DDBJ databases">
        <authorList>
            <person name="Farhan Ul Haque M."/>
        </authorList>
    </citation>
    <scope>NUCLEOTIDE SEQUENCE [LARGE SCALE GENOMIC DNA]</scope>
    <source>
        <strain evidence="2">2</strain>
    </source>
</reference>
<evidence type="ECO:0000313" key="2">
    <source>
        <dbReference type="EMBL" id="VTZ50547.1"/>
    </source>
</evidence>
<feature type="region of interest" description="Disordered" evidence="1">
    <location>
        <begin position="92"/>
        <end position="140"/>
    </location>
</feature>
<accession>A0A8B6M6W7</accession>
<gene>
    <name evidence="2" type="ORF">MPC4_250055</name>
</gene>
<evidence type="ECO:0000313" key="3">
    <source>
        <dbReference type="Proteomes" id="UP000485880"/>
    </source>
</evidence>
<sequence>MVKKAVPAKKPEGVAKKQSAASVRASSAKPAAVKAAAPQTTITLKQNGAQLAEAHELPKQQVEAIFSDMIDSIIKHLKKGRKSSHQRNWNFAGQKARSPDGAQSGDGREHQDQGEQDGEFASWARPQSQDMRTNERPAPMAGDTRAAVLCVAAFRLLLWAANRRSACERLCCKADMPYELPPMSIVIRPLLREALPQRQLVELNSAERSRCIA</sequence>
<dbReference type="Proteomes" id="UP000485880">
    <property type="component" value="Unassembled WGS sequence"/>
</dbReference>
<protein>
    <submittedName>
        <fullName evidence="2">Uncharacterized protein</fullName>
    </submittedName>
</protein>
<name>A0A8B6M6W7_METTU</name>
<feature type="compositionally biased region" description="Low complexity" evidence="1">
    <location>
        <begin position="16"/>
        <end position="39"/>
    </location>
</feature>
<proteinExistence type="predicted"/>
<evidence type="ECO:0000256" key="1">
    <source>
        <dbReference type="SAM" id="MobiDB-lite"/>
    </source>
</evidence>
<organism evidence="2 3">
    <name type="scientific">Methylocella tundrae</name>
    <dbReference type="NCBI Taxonomy" id="227605"/>
    <lineage>
        <taxon>Bacteria</taxon>
        <taxon>Pseudomonadati</taxon>
        <taxon>Pseudomonadota</taxon>
        <taxon>Alphaproteobacteria</taxon>
        <taxon>Hyphomicrobiales</taxon>
        <taxon>Beijerinckiaceae</taxon>
        <taxon>Methylocella</taxon>
    </lineage>
</organism>
<comment type="caution">
    <text evidence="2">The sequence shown here is derived from an EMBL/GenBank/DDBJ whole genome shotgun (WGS) entry which is preliminary data.</text>
</comment>
<feature type="region of interest" description="Disordered" evidence="1">
    <location>
        <begin position="1"/>
        <end position="39"/>
    </location>
</feature>
<dbReference type="EMBL" id="CABFMQ020000082">
    <property type="protein sequence ID" value="VTZ50547.1"/>
    <property type="molecule type" value="Genomic_DNA"/>
</dbReference>
<dbReference type="AlphaFoldDB" id="A0A8B6M6W7"/>